<dbReference type="InterPro" id="IPR006507">
    <property type="entry name" value="UPF0283"/>
</dbReference>
<evidence type="ECO:0000256" key="2">
    <source>
        <dbReference type="ARBA" id="ARBA00008255"/>
    </source>
</evidence>
<keyword evidence="6 8" id="KW-1133">Transmembrane helix</keyword>
<keyword evidence="4" id="KW-0997">Cell inner membrane</keyword>
<protein>
    <submittedName>
        <fullName evidence="9">Putative membrane protein</fullName>
    </submittedName>
</protein>
<evidence type="ECO:0000313" key="10">
    <source>
        <dbReference type="Proteomes" id="UP000219353"/>
    </source>
</evidence>
<dbReference type="OrthoDB" id="958025at2"/>
<dbReference type="GO" id="GO:0005886">
    <property type="term" value="C:plasma membrane"/>
    <property type="evidence" value="ECO:0007669"/>
    <property type="project" value="UniProtKB-SubCell"/>
</dbReference>
<evidence type="ECO:0000256" key="5">
    <source>
        <dbReference type="ARBA" id="ARBA00022692"/>
    </source>
</evidence>
<keyword evidence="7 8" id="KW-0472">Membrane</keyword>
<dbReference type="EMBL" id="OBEB01000006">
    <property type="protein sequence ID" value="SNY55543.1"/>
    <property type="molecule type" value="Genomic_DNA"/>
</dbReference>
<comment type="subcellular location">
    <subcellularLocation>
        <location evidence="1">Cell inner membrane</location>
        <topology evidence="1">Multi-pass membrane protein</topology>
    </subcellularLocation>
</comment>
<dbReference type="NCBIfam" id="TIGR01620">
    <property type="entry name" value="hyp_HI0043"/>
    <property type="match status" value="1"/>
</dbReference>
<dbReference type="PANTHER" id="PTHR39342:SF1">
    <property type="entry name" value="UPF0283 MEMBRANE PROTEIN YCJF"/>
    <property type="match status" value="1"/>
</dbReference>
<evidence type="ECO:0000256" key="8">
    <source>
        <dbReference type="SAM" id="Phobius"/>
    </source>
</evidence>
<proteinExistence type="inferred from homology"/>
<gene>
    <name evidence="9" type="ORF">SAMN06297280_2899</name>
</gene>
<feature type="transmembrane region" description="Helical" evidence="8">
    <location>
        <begin position="56"/>
        <end position="73"/>
    </location>
</feature>
<dbReference type="InterPro" id="IPR021147">
    <property type="entry name" value="DUF697"/>
</dbReference>
<keyword evidence="5 8" id="KW-0812">Transmembrane</keyword>
<dbReference type="PANTHER" id="PTHR39342">
    <property type="entry name" value="UPF0283 MEMBRANE PROTEIN YCJF"/>
    <property type="match status" value="1"/>
</dbReference>
<keyword evidence="10" id="KW-1185">Reference proteome</keyword>
<dbReference type="Pfam" id="PF05128">
    <property type="entry name" value="DUF697"/>
    <property type="match status" value="1"/>
</dbReference>
<feature type="transmembrane region" description="Helical" evidence="8">
    <location>
        <begin position="201"/>
        <end position="220"/>
    </location>
</feature>
<evidence type="ECO:0000256" key="4">
    <source>
        <dbReference type="ARBA" id="ARBA00022519"/>
    </source>
</evidence>
<evidence type="ECO:0000313" key="9">
    <source>
        <dbReference type="EMBL" id="SNY55543.1"/>
    </source>
</evidence>
<evidence type="ECO:0000256" key="6">
    <source>
        <dbReference type="ARBA" id="ARBA00022989"/>
    </source>
</evidence>
<name>A0A285J657_9GAMM</name>
<keyword evidence="3" id="KW-1003">Cell membrane</keyword>
<evidence type="ECO:0000256" key="1">
    <source>
        <dbReference type="ARBA" id="ARBA00004429"/>
    </source>
</evidence>
<accession>A0A285J657</accession>
<feature type="transmembrane region" description="Helical" evidence="8">
    <location>
        <begin position="85"/>
        <end position="106"/>
    </location>
</feature>
<evidence type="ECO:0000256" key="3">
    <source>
        <dbReference type="ARBA" id="ARBA00022475"/>
    </source>
</evidence>
<evidence type="ECO:0000256" key="7">
    <source>
        <dbReference type="ARBA" id="ARBA00023136"/>
    </source>
</evidence>
<dbReference type="AlphaFoldDB" id="A0A285J657"/>
<reference evidence="10" key="1">
    <citation type="submission" date="2017-09" db="EMBL/GenBank/DDBJ databases">
        <authorList>
            <person name="Varghese N."/>
            <person name="Submissions S."/>
        </authorList>
    </citation>
    <scope>NUCLEOTIDE SEQUENCE [LARGE SCALE GENOMIC DNA]</scope>
    <source>
        <strain evidence="10">CGMCC 1.12461</strain>
    </source>
</reference>
<dbReference type="RefSeq" id="WP_097112103.1">
    <property type="nucleotide sequence ID" value="NZ_OBEB01000006.1"/>
</dbReference>
<organism evidence="9 10">
    <name type="scientific">Arsukibacterium tuosuense</name>
    <dbReference type="NCBI Taxonomy" id="1323745"/>
    <lineage>
        <taxon>Bacteria</taxon>
        <taxon>Pseudomonadati</taxon>
        <taxon>Pseudomonadota</taxon>
        <taxon>Gammaproteobacteria</taxon>
        <taxon>Chromatiales</taxon>
        <taxon>Chromatiaceae</taxon>
        <taxon>Arsukibacterium</taxon>
    </lineage>
</organism>
<comment type="similarity">
    <text evidence="2">Belongs to the UPF0283 family.</text>
</comment>
<sequence length="336" mass="37389">MKPLKPAQFFSSGEQGPQQAKPVLKARAEFDYADWQSEPEAVAEPLTAKPAVLSKLIWLALFSLVVLACWQWVDTLVISWQQNTLKGVIFSLLSTAVLVVALWLLWREWRLWRRLQQNSYWQRSAARIAQSVQYGEADVLCQDIIRQLPATPTLHITAQQWQEAAQPQHSDLEKLQLLDKIVLEPLDTQAKAIVWRAGTDTSLAVAVIPFALIDMLMVVWRSSRMVRQLAALYGAPVGQLRSLVMLKRALAAILWAGGSELALDMASDVMSSELTAKLSARAGHGVIAGMLVARLGNMAMQQLRPLPLAEKQRINVAKLSQSLIQRLRGQNTASES</sequence>
<dbReference type="Proteomes" id="UP000219353">
    <property type="component" value="Unassembled WGS sequence"/>
</dbReference>